<reference evidence="15 17" key="2">
    <citation type="submission" date="2016-09" db="EMBL/GenBank/DDBJ databases">
        <authorList>
            <consortium name="Pathogen Informatics"/>
            <person name="Sun Q."/>
            <person name="Inoue M."/>
        </authorList>
    </citation>
    <scope>NUCLEOTIDE SEQUENCE [LARGE SCALE GENOMIC DNA]</scope>
    <source>
        <strain evidence="15 17">82C</strain>
    </source>
</reference>
<dbReference type="Gene3D" id="3.40.50.80">
    <property type="entry name" value="Nucleotide-binding domain of ferredoxin-NADP reductase (FNR) module"/>
    <property type="match status" value="1"/>
</dbReference>
<dbReference type="InterPro" id="IPR017938">
    <property type="entry name" value="Riboflavin_synthase-like_b-brl"/>
</dbReference>
<evidence type="ECO:0000256" key="11">
    <source>
        <dbReference type="ARBA" id="ARBA00049433"/>
    </source>
</evidence>
<comment type="similarity">
    <text evidence="12">Belongs to the globin family.</text>
</comment>
<evidence type="ECO:0000256" key="7">
    <source>
        <dbReference type="ARBA" id="ARBA00022857"/>
    </source>
</evidence>
<evidence type="ECO:0000313" key="15">
    <source>
        <dbReference type="EMBL" id="SCS50847.1"/>
    </source>
</evidence>
<dbReference type="InterPro" id="IPR001433">
    <property type="entry name" value="OxRdtase_FAD/NAD-bd"/>
</dbReference>
<evidence type="ECO:0000256" key="1">
    <source>
        <dbReference type="ARBA" id="ARBA00001970"/>
    </source>
</evidence>
<dbReference type="Gene3D" id="2.40.30.10">
    <property type="entry name" value="Translation factors"/>
    <property type="match status" value="1"/>
</dbReference>
<dbReference type="GO" id="GO:0071949">
    <property type="term" value="F:FAD binding"/>
    <property type="evidence" value="ECO:0007669"/>
    <property type="project" value="TreeGrafter"/>
</dbReference>
<dbReference type="PROSITE" id="PS51384">
    <property type="entry name" value="FAD_FR"/>
    <property type="match status" value="1"/>
</dbReference>
<keyword evidence="16" id="KW-0560">Oxidoreductase</keyword>
<dbReference type="PRINTS" id="PR00409">
    <property type="entry name" value="PHDIOXRDTASE"/>
</dbReference>
<dbReference type="Pfam" id="PF00175">
    <property type="entry name" value="NAD_binding_1"/>
    <property type="match status" value="1"/>
</dbReference>
<feature type="domain" description="FAD-binding FR-type" evidence="14">
    <location>
        <begin position="147"/>
        <end position="254"/>
    </location>
</feature>
<protein>
    <recommendedName>
        <fullName evidence="3">nitric oxide dioxygenase</fullName>
        <ecNumber evidence="3">1.14.12.17</ecNumber>
    </recommendedName>
</protein>
<dbReference type="GO" id="GO:0019825">
    <property type="term" value="F:oxygen binding"/>
    <property type="evidence" value="ECO:0007669"/>
    <property type="project" value="InterPro"/>
</dbReference>
<keyword evidence="4 12" id="KW-0349">Heme</keyword>
<keyword evidence="12" id="KW-0813">Transport</keyword>
<dbReference type="EC" id="1.14.12.17" evidence="3"/>
<dbReference type="InterPro" id="IPR008333">
    <property type="entry name" value="Cbr1-like_FAD-bd_dom"/>
</dbReference>
<evidence type="ECO:0000256" key="4">
    <source>
        <dbReference type="ARBA" id="ARBA00022617"/>
    </source>
</evidence>
<gene>
    <name evidence="16" type="primary">hmp</name>
    <name evidence="16" type="ORF">SAMEA2297795_01398</name>
    <name evidence="15" type="ORF">SAMEA2297796_00621</name>
</gene>
<dbReference type="GO" id="GO:0020037">
    <property type="term" value="F:heme binding"/>
    <property type="evidence" value="ECO:0007669"/>
    <property type="project" value="InterPro"/>
</dbReference>
<dbReference type="GO" id="GO:0046210">
    <property type="term" value="P:nitric oxide catabolic process"/>
    <property type="evidence" value="ECO:0007669"/>
    <property type="project" value="TreeGrafter"/>
</dbReference>
<dbReference type="Gene3D" id="1.10.490.10">
    <property type="entry name" value="Globins"/>
    <property type="match status" value="1"/>
</dbReference>
<dbReference type="GO" id="GO:0005344">
    <property type="term" value="F:oxygen carrier activity"/>
    <property type="evidence" value="ECO:0007669"/>
    <property type="project" value="UniProtKB-KW"/>
</dbReference>
<reference evidence="16 18" key="1">
    <citation type="submission" date="2016-09" db="EMBL/GenBank/DDBJ databases">
        <authorList>
            <consortium name="Pathogen Informatics"/>
        </authorList>
    </citation>
    <scope>NUCLEOTIDE SEQUENCE [LARGE SCALE GENOMIC DNA]</scope>
    <source>
        <strain evidence="16 18">82B</strain>
    </source>
</reference>
<dbReference type="Proteomes" id="UP000095412">
    <property type="component" value="Unassembled WGS sequence"/>
</dbReference>
<keyword evidence="6" id="KW-0479">Metal-binding</keyword>
<dbReference type="SUPFAM" id="SSF63380">
    <property type="entry name" value="Riboflavin synthase domain-like"/>
    <property type="match status" value="1"/>
</dbReference>
<evidence type="ECO:0000256" key="6">
    <source>
        <dbReference type="ARBA" id="ARBA00022723"/>
    </source>
</evidence>
<name>A0A1D4INB4_9STAP</name>
<dbReference type="PROSITE" id="PS01033">
    <property type="entry name" value="GLOBIN"/>
    <property type="match status" value="1"/>
</dbReference>
<accession>A0A1D4INB4</accession>
<evidence type="ECO:0000256" key="10">
    <source>
        <dbReference type="ARBA" id="ARBA00048649"/>
    </source>
</evidence>
<comment type="similarity">
    <text evidence="2">In the C-terminal section; belongs to the flavoprotein pyridine nucleotide cytochrome reductase family.</text>
</comment>
<dbReference type="GO" id="GO:0046872">
    <property type="term" value="F:metal ion binding"/>
    <property type="evidence" value="ECO:0007669"/>
    <property type="project" value="UniProtKB-KW"/>
</dbReference>
<dbReference type="CDD" id="cd14777">
    <property type="entry name" value="Yhb1-globin-like"/>
    <property type="match status" value="1"/>
</dbReference>
<dbReference type="PANTHER" id="PTHR43396:SF3">
    <property type="entry name" value="FLAVOHEMOPROTEIN"/>
    <property type="match status" value="1"/>
</dbReference>
<keyword evidence="17" id="KW-1185">Reference proteome</keyword>
<evidence type="ECO:0000256" key="5">
    <source>
        <dbReference type="ARBA" id="ARBA00022621"/>
    </source>
</evidence>
<evidence type="ECO:0000313" key="16">
    <source>
        <dbReference type="EMBL" id="SCS92467.1"/>
    </source>
</evidence>
<dbReference type="SUPFAM" id="SSF46458">
    <property type="entry name" value="Globin-like"/>
    <property type="match status" value="1"/>
</dbReference>
<feature type="domain" description="Globin" evidence="13">
    <location>
        <begin position="1"/>
        <end position="138"/>
    </location>
</feature>
<dbReference type="InterPro" id="IPR039261">
    <property type="entry name" value="FNR_nucleotide-bd"/>
</dbReference>
<evidence type="ECO:0000256" key="9">
    <source>
        <dbReference type="ARBA" id="ARBA00023027"/>
    </source>
</evidence>
<dbReference type="SUPFAM" id="SSF52343">
    <property type="entry name" value="Ferredoxin reductase-like, C-terminal NADP-linked domain"/>
    <property type="match status" value="1"/>
</dbReference>
<dbReference type="AlphaFoldDB" id="A0A1D4INB4"/>
<dbReference type="InterPro" id="IPR017927">
    <property type="entry name" value="FAD-bd_FR_type"/>
</dbReference>
<organism evidence="16 18">
    <name type="scientific">Staphylococcus caeli</name>
    <dbReference type="NCBI Taxonomy" id="2201815"/>
    <lineage>
        <taxon>Bacteria</taxon>
        <taxon>Bacillati</taxon>
        <taxon>Bacillota</taxon>
        <taxon>Bacilli</taxon>
        <taxon>Bacillales</taxon>
        <taxon>Staphylococcaceae</taxon>
        <taxon>Staphylococcus</taxon>
    </lineage>
</organism>
<proteinExistence type="inferred from homology"/>
<evidence type="ECO:0000256" key="3">
    <source>
        <dbReference type="ARBA" id="ARBA00012229"/>
    </source>
</evidence>
<dbReference type="InterPro" id="IPR012292">
    <property type="entry name" value="Globin/Proto"/>
</dbReference>
<dbReference type="RefSeq" id="WP_069994863.1">
    <property type="nucleotide sequence ID" value="NZ_FMPG01000004.1"/>
</dbReference>
<dbReference type="GO" id="GO:0008941">
    <property type="term" value="F:nitric oxide dioxygenase NAD(P)H activity"/>
    <property type="evidence" value="ECO:0007669"/>
    <property type="project" value="UniProtKB-EC"/>
</dbReference>
<evidence type="ECO:0000313" key="18">
    <source>
        <dbReference type="Proteomes" id="UP000095768"/>
    </source>
</evidence>
<keyword evidence="8" id="KW-0408">Iron</keyword>
<sequence length="381" mass="42600">MLNEQEKAIIKETVPVLQERGIEITSFFYNRMFTQHPELRNMFNQTNQKKGLQSTALAQSVLAAAMNIEDLTKILPVVKEIAYKHCALQVPASGYDIVGENLLAAIQSVLGLEEDDVIVQTWGKAYGEIASVFINIEKEIYSEMAWDGFKSFEIINIENIADDIKAYTVKSDVCDLSKFKSGQYITVDIESERLPYRAKRHYSIVEGDKDTLTFAVKRDVTTTHEGEVSTIMHDELQIGDHIDLSAPVGEFTVTNVSSPQLFIGSGIGVTPLIPMFNEVAMAGSEAHFIQNINDNSGIPFKEKLATIDNAHSNVKYVLHNKDTEGYITSDYLKQYITPDTEVYVCGGVNFLKSIMTLFKEMEIDASQIHFESFIPKLSVGV</sequence>
<dbReference type="Proteomes" id="UP000095768">
    <property type="component" value="Unassembled WGS sequence"/>
</dbReference>
<comment type="cofactor">
    <cofactor evidence="1">
        <name>heme b</name>
        <dbReference type="ChEBI" id="CHEBI:60344"/>
    </cofactor>
</comment>
<dbReference type="FunFam" id="1.10.490.10:FF:000003">
    <property type="entry name" value="Flavohemoprotein"/>
    <property type="match status" value="1"/>
</dbReference>
<keyword evidence="9" id="KW-0520">NAD</keyword>
<dbReference type="Pfam" id="PF00970">
    <property type="entry name" value="FAD_binding_6"/>
    <property type="match status" value="1"/>
</dbReference>
<dbReference type="InterPro" id="IPR000971">
    <property type="entry name" value="Globin"/>
</dbReference>
<dbReference type="OrthoDB" id="9801223at2"/>
<dbReference type="EMBL" id="FMPG01000004">
    <property type="protein sequence ID" value="SCS92467.1"/>
    <property type="molecule type" value="Genomic_DNA"/>
</dbReference>
<dbReference type="Pfam" id="PF00042">
    <property type="entry name" value="Globin"/>
    <property type="match status" value="1"/>
</dbReference>
<evidence type="ECO:0000256" key="2">
    <source>
        <dbReference type="ARBA" id="ARBA00006401"/>
    </source>
</evidence>
<dbReference type="PANTHER" id="PTHR43396">
    <property type="entry name" value="FLAVOHEMOPROTEIN"/>
    <property type="match status" value="1"/>
</dbReference>
<dbReference type="EMBL" id="FMPI01000003">
    <property type="protein sequence ID" value="SCS50847.1"/>
    <property type="molecule type" value="Genomic_DNA"/>
</dbReference>
<comment type="catalytic activity">
    <reaction evidence="11">
        <text>2 nitric oxide + NADPH + 2 O2 = 2 nitrate + NADP(+) + H(+)</text>
        <dbReference type="Rhea" id="RHEA:19465"/>
        <dbReference type="ChEBI" id="CHEBI:15378"/>
        <dbReference type="ChEBI" id="CHEBI:15379"/>
        <dbReference type="ChEBI" id="CHEBI:16480"/>
        <dbReference type="ChEBI" id="CHEBI:17632"/>
        <dbReference type="ChEBI" id="CHEBI:57783"/>
        <dbReference type="ChEBI" id="CHEBI:58349"/>
        <dbReference type="EC" id="1.14.12.17"/>
    </reaction>
</comment>
<evidence type="ECO:0000259" key="14">
    <source>
        <dbReference type="PROSITE" id="PS51384"/>
    </source>
</evidence>
<evidence type="ECO:0000259" key="13">
    <source>
        <dbReference type="PROSITE" id="PS01033"/>
    </source>
</evidence>
<evidence type="ECO:0000256" key="8">
    <source>
        <dbReference type="ARBA" id="ARBA00023004"/>
    </source>
</evidence>
<keyword evidence="7" id="KW-0521">NADP</keyword>
<dbReference type="InterPro" id="IPR009050">
    <property type="entry name" value="Globin-like_sf"/>
</dbReference>
<comment type="catalytic activity">
    <reaction evidence="10">
        <text>2 nitric oxide + NADH + 2 O2 = 2 nitrate + NAD(+) + H(+)</text>
        <dbReference type="Rhea" id="RHEA:19469"/>
        <dbReference type="ChEBI" id="CHEBI:15378"/>
        <dbReference type="ChEBI" id="CHEBI:15379"/>
        <dbReference type="ChEBI" id="CHEBI:16480"/>
        <dbReference type="ChEBI" id="CHEBI:17632"/>
        <dbReference type="ChEBI" id="CHEBI:57540"/>
        <dbReference type="ChEBI" id="CHEBI:57945"/>
        <dbReference type="EC" id="1.14.12.17"/>
    </reaction>
</comment>
<keyword evidence="5 12" id="KW-0561">Oxygen transport</keyword>
<dbReference type="GO" id="GO:0071500">
    <property type="term" value="P:cellular response to nitrosative stress"/>
    <property type="evidence" value="ECO:0007669"/>
    <property type="project" value="TreeGrafter"/>
</dbReference>
<evidence type="ECO:0000256" key="12">
    <source>
        <dbReference type="RuleBase" id="RU000356"/>
    </source>
</evidence>
<evidence type="ECO:0000313" key="17">
    <source>
        <dbReference type="Proteomes" id="UP000095412"/>
    </source>
</evidence>